<dbReference type="PANTHER" id="PTHR33744">
    <property type="entry name" value="CARBOHYDRATE DIACID REGULATOR"/>
    <property type="match status" value="1"/>
</dbReference>
<evidence type="ECO:0000313" key="5">
    <source>
        <dbReference type="EMBL" id="MBR7825973.1"/>
    </source>
</evidence>
<organism evidence="5 6">
    <name type="scientific">Actinospica acidithermotolerans</name>
    <dbReference type="NCBI Taxonomy" id="2828514"/>
    <lineage>
        <taxon>Bacteria</taxon>
        <taxon>Bacillati</taxon>
        <taxon>Actinomycetota</taxon>
        <taxon>Actinomycetes</taxon>
        <taxon>Catenulisporales</taxon>
        <taxon>Actinospicaceae</taxon>
        <taxon>Actinospica</taxon>
    </lineage>
</organism>
<feature type="domain" description="PucR C-terminal helix-turn-helix" evidence="3">
    <location>
        <begin position="274"/>
        <end position="332"/>
    </location>
</feature>
<reference evidence="5" key="1">
    <citation type="submission" date="2021-04" db="EMBL/GenBank/DDBJ databases">
        <title>Genome based classification of Actinospica acidithermotolerans sp. nov., an actinobacterium isolated from an Indonesian hot spring.</title>
        <authorList>
            <person name="Kusuma A.B."/>
            <person name="Putra K.E."/>
            <person name="Nafisah S."/>
            <person name="Loh J."/>
            <person name="Nouioui I."/>
            <person name="Goodfellow M."/>
        </authorList>
    </citation>
    <scope>NUCLEOTIDE SEQUENCE</scope>
    <source>
        <strain evidence="5">MGRD01-02</strain>
    </source>
</reference>
<dbReference type="InterPro" id="IPR051448">
    <property type="entry name" value="CdaR-like_regulators"/>
</dbReference>
<proteinExistence type="inferred from homology"/>
<comment type="caution">
    <text evidence="5">The sequence shown here is derived from an EMBL/GenBank/DDBJ whole genome shotgun (WGS) entry which is preliminary data.</text>
</comment>
<feature type="compositionally biased region" description="Basic and acidic residues" evidence="2">
    <location>
        <begin position="1"/>
        <end position="11"/>
    </location>
</feature>
<accession>A0A941IIB3</accession>
<feature type="domain" description="CdaR GGDEF-like" evidence="4">
    <location>
        <begin position="115"/>
        <end position="222"/>
    </location>
</feature>
<evidence type="ECO:0000259" key="3">
    <source>
        <dbReference type="Pfam" id="PF13556"/>
    </source>
</evidence>
<gene>
    <name evidence="5" type="ORF">KDK95_06625</name>
</gene>
<evidence type="ECO:0000259" key="4">
    <source>
        <dbReference type="Pfam" id="PF17853"/>
    </source>
</evidence>
<evidence type="ECO:0000256" key="1">
    <source>
        <dbReference type="ARBA" id="ARBA00006754"/>
    </source>
</evidence>
<dbReference type="Proteomes" id="UP000676325">
    <property type="component" value="Unassembled WGS sequence"/>
</dbReference>
<sequence>MILEPHADRYEATGTSAETADFSEDAGLPASVLAARCDVLAEAITDQIMKEVAAHDKYPAREVLVRTCRAHLDALLRVPVLSADKRAGEKAAAQERERSALVGAILDGHVERAQTLWDTVEALRLPHDGPYVVVAAETLEIGEQEGIRVVERGLSVAGLRSAWWVRAAGHAAVAGVVAVRGTAWLEALTDVLSTAWPHRSGISPRFQELSGARRAHRFATLAMVSAPRGSAVVTAFEKAPLAVLAASAPDVMAELADAVLGSINQLPEEDRAVLLGTLRTWLACGGSVDTAAQMLFCHPNTVRYRLNRVTERTGRTLADPQAVSELALALQADNLA</sequence>
<dbReference type="EMBL" id="JAGSOH010000011">
    <property type="protein sequence ID" value="MBR7825973.1"/>
    <property type="molecule type" value="Genomic_DNA"/>
</dbReference>
<dbReference type="Pfam" id="PF13556">
    <property type="entry name" value="HTH_30"/>
    <property type="match status" value="1"/>
</dbReference>
<dbReference type="Pfam" id="PF17853">
    <property type="entry name" value="GGDEF_2"/>
    <property type="match status" value="1"/>
</dbReference>
<dbReference type="InterPro" id="IPR025736">
    <property type="entry name" value="PucR_C-HTH_dom"/>
</dbReference>
<dbReference type="InterPro" id="IPR041522">
    <property type="entry name" value="CdaR_GGDEF"/>
</dbReference>
<feature type="region of interest" description="Disordered" evidence="2">
    <location>
        <begin position="1"/>
        <end position="22"/>
    </location>
</feature>
<dbReference type="Gene3D" id="1.10.10.2840">
    <property type="entry name" value="PucR C-terminal helix-turn-helix domain"/>
    <property type="match status" value="1"/>
</dbReference>
<name>A0A941IIB3_9ACTN</name>
<keyword evidence="6" id="KW-1185">Reference proteome</keyword>
<evidence type="ECO:0000313" key="6">
    <source>
        <dbReference type="Proteomes" id="UP000676325"/>
    </source>
</evidence>
<dbReference type="RefSeq" id="WP_212517122.1">
    <property type="nucleotide sequence ID" value="NZ_JAGSOH010000011.1"/>
</dbReference>
<dbReference type="InterPro" id="IPR042070">
    <property type="entry name" value="PucR_C-HTH_sf"/>
</dbReference>
<dbReference type="PANTHER" id="PTHR33744:SF1">
    <property type="entry name" value="DNA-BINDING TRANSCRIPTIONAL ACTIVATOR ADER"/>
    <property type="match status" value="1"/>
</dbReference>
<protein>
    <submittedName>
        <fullName evidence="5">Helix-turn-helix domain-containing protein</fullName>
    </submittedName>
</protein>
<comment type="similarity">
    <text evidence="1">Belongs to the CdaR family.</text>
</comment>
<dbReference type="AlphaFoldDB" id="A0A941IIB3"/>
<evidence type="ECO:0000256" key="2">
    <source>
        <dbReference type="SAM" id="MobiDB-lite"/>
    </source>
</evidence>